<proteinExistence type="predicted"/>
<organism evidence="1 2">
    <name type="scientific">Roseimicrobium gellanilyticum</name>
    <dbReference type="NCBI Taxonomy" id="748857"/>
    <lineage>
        <taxon>Bacteria</taxon>
        <taxon>Pseudomonadati</taxon>
        <taxon>Verrucomicrobiota</taxon>
        <taxon>Verrucomicrobiia</taxon>
        <taxon>Verrucomicrobiales</taxon>
        <taxon>Verrucomicrobiaceae</taxon>
        <taxon>Roseimicrobium</taxon>
    </lineage>
</organism>
<keyword evidence="2" id="KW-1185">Reference proteome</keyword>
<protein>
    <submittedName>
        <fullName evidence="1">Uncharacterized protein</fullName>
    </submittedName>
</protein>
<gene>
    <name evidence="1" type="ORF">DES53_11989</name>
</gene>
<evidence type="ECO:0000313" key="2">
    <source>
        <dbReference type="Proteomes" id="UP000253426"/>
    </source>
</evidence>
<dbReference type="AlphaFoldDB" id="A0A366H4A2"/>
<accession>A0A366H4A2</accession>
<name>A0A366H4A2_9BACT</name>
<sequence length="131" mass="14335">MKYAWITLLLALGFAGGYLTCTLTSKTPQTHRVAFDGDDLRSLAPESQILALSSGDPNEDVEQALRKGDRRYIAIHRRSVVPGVEGNPGDTKFIVAPSDYVTSFAQAQLLTLTKNYAAEYNKCLQAKLTAK</sequence>
<comment type="caution">
    <text evidence="1">The sequence shown here is derived from an EMBL/GenBank/DDBJ whole genome shotgun (WGS) entry which is preliminary data.</text>
</comment>
<dbReference type="Proteomes" id="UP000253426">
    <property type="component" value="Unassembled WGS sequence"/>
</dbReference>
<dbReference type="EMBL" id="QNRR01000019">
    <property type="protein sequence ID" value="RBP35923.1"/>
    <property type="molecule type" value="Genomic_DNA"/>
</dbReference>
<dbReference type="RefSeq" id="WP_113962176.1">
    <property type="nucleotide sequence ID" value="NZ_QNRR01000019.1"/>
</dbReference>
<evidence type="ECO:0000313" key="1">
    <source>
        <dbReference type="EMBL" id="RBP35923.1"/>
    </source>
</evidence>
<reference evidence="1 2" key="1">
    <citation type="submission" date="2018-06" db="EMBL/GenBank/DDBJ databases">
        <title>Genomic Encyclopedia of Type Strains, Phase IV (KMG-IV): sequencing the most valuable type-strain genomes for metagenomic binning, comparative biology and taxonomic classification.</title>
        <authorList>
            <person name="Goeker M."/>
        </authorList>
    </citation>
    <scope>NUCLEOTIDE SEQUENCE [LARGE SCALE GENOMIC DNA]</scope>
    <source>
        <strain evidence="1 2">DSM 25532</strain>
    </source>
</reference>